<dbReference type="GO" id="GO:0010045">
    <property type="term" value="P:response to nickel cation"/>
    <property type="evidence" value="ECO:0007669"/>
    <property type="project" value="TreeGrafter"/>
</dbReference>
<keyword evidence="11 13" id="KW-0472">Membrane</keyword>
<keyword evidence="12" id="KW-0170">Cobalt</keyword>
<feature type="transmembrane region" description="Helical" evidence="13">
    <location>
        <begin position="331"/>
        <end position="356"/>
    </location>
</feature>
<keyword evidence="7 13" id="KW-0812">Transmembrane</keyword>
<keyword evidence="5" id="KW-1003">Cell membrane</keyword>
<dbReference type="OrthoDB" id="9812956at2"/>
<evidence type="ECO:0000256" key="5">
    <source>
        <dbReference type="ARBA" id="ARBA00022475"/>
    </source>
</evidence>
<keyword evidence="6" id="KW-0533">Nickel</keyword>
<organism evidence="15 16">
    <name type="scientific">Methylocapsa palsarum</name>
    <dbReference type="NCBI Taxonomy" id="1612308"/>
    <lineage>
        <taxon>Bacteria</taxon>
        <taxon>Pseudomonadati</taxon>
        <taxon>Pseudomonadota</taxon>
        <taxon>Alphaproteobacteria</taxon>
        <taxon>Hyphomicrobiales</taxon>
        <taxon>Beijerinckiaceae</taxon>
        <taxon>Methylocapsa</taxon>
    </lineage>
</organism>
<dbReference type="EMBL" id="FOSN01000006">
    <property type="protein sequence ID" value="SFK33167.1"/>
    <property type="molecule type" value="Genomic_DNA"/>
</dbReference>
<feature type="transmembrane region" description="Helical" evidence="13">
    <location>
        <begin position="255"/>
        <end position="277"/>
    </location>
</feature>
<dbReference type="GO" id="GO:0005886">
    <property type="term" value="C:plasma membrane"/>
    <property type="evidence" value="ECO:0007669"/>
    <property type="project" value="UniProtKB-SubCell"/>
</dbReference>
<evidence type="ECO:0000256" key="7">
    <source>
        <dbReference type="ARBA" id="ARBA00022692"/>
    </source>
</evidence>
<feature type="transmembrane region" description="Helical" evidence="13">
    <location>
        <begin position="283"/>
        <end position="310"/>
    </location>
</feature>
<name>A0A1I3YMK8_9HYPH</name>
<keyword evidence="16" id="KW-1185">Reference proteome</keyword>
<dbReference type="GO" id="GO:0015099">
    <property type="term" value="F:nickel cation transmembrane transporter activity"/>
    <property type="evidence" value="ECO:0007669"/>
    <property type="project" value="UniProtKB-UniRule"/>
</dbReference>
<dbReference type="Proteomes" id="UP000198755">
    <property type="component" value="Unassembled WGS sequence"/>
</dbReference>
<proteinExistence type="inferred from homology"/>
<gene>
    <name evidence="15" type="ORF">SAMN05444581_10655</name>
</gene>
<evidence type="ECO:0000256" key="8">
    <source>
        <dbReference type="ARBA" id="ARBA00022989"/>
    </source>
</evidence>
<evidence type="ECO:0000256" key="13">
    <source>
        <dbReference type="RuleBase" id="RU362101"/>
    </source>
</evidence>
<keyword evidence="3" id="KW-0171">Cobalt transport</keyword>
<evidence type="ECO:0000256" key="12">
    <source>
        <dbReference type="ARBA" id="ARBA00023285"/>
    </source>
</evidence>
<evidence type="ECO:0000256" key="4">
    <source>
        <dbReference type="ARBA" id="ARBA00022448"/>
    </source>
</evidence>
<accession>A0A1I3YMK8</accession>
<keyword evidence="14" id="KW-0732">Signal</keyword>
<comment type="similarity">
    <text evidence="13">Belongs to the NiCoT transporter (TC 2.A.52) family.</text>
</comment>
<dbReference type="GO" id="GO:0032025">
    <property type="term" value="P:response to cobalt ion"/>
    <property type="evidence" value="ECO:0007669"/>
    <property type="project" value="TreeGrafter"/>
</dbReference>
<evidence type="ECO:0000256" key="6">
    <source>
        <dbReference type="ARBA" id="ARBA00022596"/>
    </source>
</evidence>
<dbReference type="PANTHER" id="PTHR40659">
    <property type="entry name" value="NICKEL/COBALT EFFLUX SYSTEM RCNA"/>
    <property type="match status" value="1"/>
</dbReference>
<comment type="function">
    <text evidence="1">Efflux system for nickel and cobalt.</text>
</comment>
<dbReference type="InterPro" id="IPR051224">
    <property type="entry name" value="NiCoT_RcnA"/>
</dbReference>
<evidence type="ECO:0000256" key="3">
    <source>
        <dbReference type="ARBA" id="ARBA00022426"/>
    </source>
</evidence>
<evidence type="ECO:0000256" key="9">
    <source>
        <dbReference type="ARBA" id="ARBA00023065"/>
    </source>
</evidence>
<keyword evidence="9" id="KW-0406">Ion transport</keyword>
<feature type="transmembrane region" description="Helical" evidence="13">
    <location>
        <begin position="133"/>
        <end position="159"/>
    </location>
</feature>
<feature type="transmembrane region" description="Helical" evidence="13">
    <location>
        <begin position="171"/>
        <end position="189"/>
    </location>
</feature>
<evidence type="ECO:0000313" key="16">
    <source>
        <dbReference type="Proteomes" id="UP000198755"/>
    </source>
</evidence>
<evidence type="ECO:0000256" key="11">
    <source>
        <dbReference type="ARBA" id="ARBA00023136"/>
    </source>
</evidence>
<evidence type="ECO:0000256" key="1">
    <source>
        <dbReference type="ARBA" id="ARBA00002510"/>
    </source>
</evidence>
<dbReference type="AlphaFoldDB" id="A0A1I3YMK8"/>
<evidence type="ECO:0000256" key="14">
    <source>
        <dbReference type="SAM" id="SignalP"/>
    </source>
</evidence>
<dbReference type="PANTHER" id="PTHR40659:SF1">
    <property type="entry name" value="NICKEL_COBALT EFFLUX SYSTEM RCNA"/>
    <property type="match status" value="1"/>
</dbReference>
<dbReference type="STRING" id="1612308.SAMN05444581_10655"/>
<reference evidence="15 16" key="1">
    <citation type="submission" date="2016-10" db="EMBL/GenBank/DDBJ databases">
        <authorList>
            <person name="de Groot N.N."/>
        </authorList>
    </citation>
    <scope>NUCLEOTIDE SEQUENCE [LARGE SCALE GENOMIC DNA]</scope>
    <source>
        <strain evidence="15 16">NE2</strain>
    </source>
</reference>
<feature type="chain" id="PRO_5011693385" description="Nickel/cobalt efflux system" evidence="14">
    <location>
        <begin position="31"/>
        <end position="361"/>
    </location>
</feature>
<evidence type="ECO:0000256" key="10">
    <source>
        <dbReference type="ARBA" id="ARBA00023112"/>
    </source>
</evidence>
<keyword evidence="10" id="KW-0921">Nickel transport</keyword>
<sequence>MFGALSFRKFLKRPLSSPLGLLALCGGALACAASGLDSAALAQGVHHPFAVGANEGAVGATNGLGGWILTQESGFYRLLTGAIRAAKDSGLVASGLIGLSFAYGVFHAAGPGHGKTVLTSYMLANENMLRRGLAISLAAALLQGLVAVTIVGVAAFIFGATSKRMTAASNAVEIASYAAIALLGAALLARKGSALIAAWKSGPVQDLPWQAPPPGAPSRFAADDCSLDHTHGPGCGHFHAPDPRSLGEGFSWRNAALSVVAAGSRPCSGAILVLVFALAQGVFLTGVGAVLAMSLGTAITTGALASLAVFAKKSAVKFARPGSRRALVAGALFEAGAALAVLLLGLTLLAAALAGVGRGGG</sequence>
<keyword evidence="4 13" id="KW-0813">Transport</keyword>
<feature type="transmembrane region" description="Helical" evidence="13">
    <location>
        <begin position="91"/>
        <end position="112"/>
    </location>
</feature>
<dbReference type="GO" id="GO:0046583">
    <property type="term" value="F:monoatomic cation efflux transmembrane transporter activity"/>
    <property type="evidence" value="ECO:0007669"/>
    <property type="project" value="TreeGrafter"/>
</dbReference>
<evidence type="ECO:0000313" key="15">
    <source>
        <dbReference type="EMBL" id="SFK33167.1"/>
    </source>
</evidence>
<feature type="signal peptide" evidence="14">
    <location>
        <begin position="1"/>
        <end position="30"/>
    </location>
</feature>
<comment type="subcellular location">
    <subcellularLocation>
        <location evidence="2 13">Cell membrane</location>
        <topology evidence="2 13">Multi-pass membrane protein</topology>
    </subcellularLocation>
</comment>
<evidence type="ECO:0000256" key="2">
    <source>
        <dbReference type="ARBA" id="ARBA00004651"/>
    </source>
</evidence>
<dbReference type="Pfam" id="PF03824">
    <property type="entry name" value="NicO"/>
    <property type="match status" value="1"/>
</dbReference>
<protein>
    <recommendedName>
        <fullName evidence="13">Nickel/cobalt efflux system</fullName>
    </recommendedName>
</protein>
<dbReference type="GO" id="GO:0006824">
    <property type="term" value="P:cobalt ion transport"/>
    <property type="evidence" value="ECO:0007669"/>
    <property type="project" value="UniProtKB-KW"/>
</dbReference>
<keyword evidence="8 13" id="KW-1133">Transmembrane helix</keyword>
<dbReference type="InterPro" id="IPR011541">
    <property type="entry name" value="Ni/Co_transpt_high_affinity"/>
</dbReference>